<dbReference type="GO" id="GO:0016787">
    <property type="term" value="F:hydrolase activity"/>
    <property type="evidence" value="ECO:0007669"/>
    <property type="project" value="UniProtKB-KW"/>
</dbReference>
<dbReference type="Gene3D" id="3.30.379.10">
    <property type="entry name" value="Chitobiase/beta-hexosaminidase domain 2-like"/>
    <property type="match status" value="1"/>
</dbReference>
<evidence type="ECO:0008006" key="9">
    <source>
        <dbReference type="Google" id="ProtNLM"/>
    </source>
</evidence>
<evidence type="ECO:0000256" key="1">
    <source>
        <dbReference type="ARBA" id="ARBA00022801"/>
    </source>
</evidence>
<dbReference type="InterPro" id="IPR007781">
    <property type="entry name" value="NAGLU"/>
</dbReference>
<dbReference type="AlphaFoldDB" id="A0AAW1D085"/>
<keyword evidence="3" id="KW-0732">Signal</keyword>
<dbReference type="Gene3D" id="3.20.20.80">
    <property type="entry name" value="Glycosidases"/>
    <property type="match status" value="1"/>
</dbReference>
<dbReference type="PANTHER" id="PTHR12872:SF1">
    <property type="entry name" value="ALPHA-N-ACETYLGLUCOSAMINIDASE"/>
    <property type="match status" value="1"/>
</dbReference>
<evidence type="ECO:0000259" key="5">
    <source>
        <dbReference type="Pfam" id="PF12971"/>
    </source>
</evidence>
<dbReference type="Gene3D" id="1.20.120.670">
    <property type="entry name" value="N-acetyl-b-d-glucoasminidase"/>
    <property type="match status" value="1"/>
</dbReference>
<dbReference type="Pfam" id="PF12971">
    <property type="entry name" value="NAGLU_N"/>
    <property type="match status" value="1"/>
</dbReference>
<feature type="domain" description="Alpha-N-acetylglucosaminidase C-terminal" evidence="6">
    <location>
        <begin position="462"/>
        <end position="721"/>
    </location>
</feature>
<evidence type="ECO:0000313" key="8">
    <source>
        <dbReference type="Proteomes" id="UP001461498"/>
    </source>
</evidence>
<name>A0AAW1D085_9HEMI</name>
<feature type="domain" description="Alpha-N-acetylglucosaminidase N-terminal" evidence="5">
    <location>
        <begin position="25"/>
        <end position="107"/>
    </location>
</feature>
<dbReference type="InterPro" id="IPR029018">
    <property type="entry name" value="Hex-like_dom2"/>
</dbReference>
<dbReference type="Pfam" id="PF12972">
    <property type="entry name" value="NAGLU_C"/>
    <property type="match status" value="1"/>
</dbReference>
<keyword evidence="8" id="KW-1185">Reference proteome</keyword>
<evidence type="ECO:0000313" key="7">
    <source>
        <dbReference type="EMBL" id="KAK9504007.1"/>
    </source>
</evidence>
<feature type="signal peptide" evidence="3">
    <location>
        <begin position="1"/>
        <end position="20"/>
    </location>
</feature>
<feature type="region of interest" description="Disordered" evidence="2">
    <location>
        <begin position="730"/>
        <end position="751"/>
    </location>
</feature>
<feature type="compositionally biased region" description="Basic and acidic residues" evidence="2">
    <location>
        <begin position="730"/>
        <end position="741"/>
    </location>
</feature>
<comment type="caution">
    <text evidence="7">The sequence shown here is derived from an EMBL/GenBank/DDBJ whole genome shotgun (WGS) entry which is preliminary data.</text>
</comment>
<dbReference type="EMBL" id="JAPXFL010000007">
    <property type="protein sequence ID" value="KAK9504007.1"/>
    <property type="molecule type" value="Genomic_DNA"/>
</dbReference>
<feature type="domain" description="Alpha-N-acetylglucosaminidase tim-barrel" evidence="4">
    <location>
        <begin position="120"/>
        <end position="453"/>
    </location>
</feature>
<dbReference type="InterPro" id="IPR024733">
    <property type="entry name" value="NAGLU_tim-barrel"/>
</dbReference>
<proteinExistence type="predicted"/>
<dbReference type="PANTHER" id="PTHR12872">
    <property type="entry name" value="ALPHA-N-ACETYLGLUCOSAMINIDASE"/>
    <property type="match status" value="1"/>
</dbReference>
<gene>
    <name evidence="7" type="ORF">O3M35_010451</name>
</gene>
<dbReference type="InterPro" id="IPR024240">
    <property type="entry name" value="NAGLU_N"/>
</dbReference>
<accession>A0AAW1D085</accession>
<feature type="chain" id="PRO_5043945844" description="Alpha-N-acetylglucosaminidase" evidence="3">
    <location>
        <begin position="21"/>
        <end position="796"/>
    </location>
</feature>
<protein>
    <recommendedName>
        <fullName evidence="9">Alpha-N-acetylglucosaminidase</fullName>
    </recommendedName>
</protein>
<reference evidence="7 8" key="1">
    <citation type="submission" date="2022-12" db="EMBL/GenBank/DDBJ databases">
        <title>Chromosome-level genome assembly of true bugs.</title>
        <authorList>
            <person name="Ma L."/>
            <person name="Li H."/>
        </authorList>
    </citation>
    <scope>NUCLEOTIDE SEQUENCE [LARGE SCALE GENOMIC DNA]</scope>
    <source>
        <strain evidence="7">Lab_2022b</strain>
    </source>
</reference>
<keyword evidence="1" id="KW-0378">Hydrolase</keyword>
<dbReference type="Proteomes" id="UP001461498">
    <property type="component" value="Unassembled WGS sequence"/>
</dbReference>
<dbReference type="InterPro" id="IPR024732">
    <property type="entry name" value="NAGLU_C"/>
</dbReference>
<evidence type="ECO:0000256" key="2">
    <source>
        <dbReference type="SAM" id="MobiDB-lite"/>
    </source>
</evidence>
<dbReference type="Pfam" id="PF05089">
    <property type="entry name" value="NAGLU"/>
    <property type="match status" value="1"/>
</dbReference>
<evidence type="ECO:0000259" key="4">
    <source>
        <dbReference type="Pfam" id="PF05089"/>
    </source>
</evidence>
<organism evidence="7 8">
    <name type="scientific">Rhynocoris fuscipes</name>
    <dbReference type="NCBI Taxonomy" id="488301"/>
    <lineage>
        <taxon>Eukaryota</taxon>
        <taxon>Metazoa</taxon>
        <taxon>Ecdysozoa</taxon>
        <taxon>Arthropoda</taxon>
        <taxon>Hexapoda</taxon>
        <taxon>Insecta</taxon>
        <taxon>Pterygota</taxon>
        <taxon>Neoptera</taxon>
        <taxon>Paraneoptera</taxon>
        <taxon>Hemiptera</taxon>
        <taxon>Heteroptera</taxon>
        <taxon>Panheteroptera</taxon>
        <taxon>Cimicomorpha</taxon>
        <taxon>Reduviidae</taxon>
        <taxon>Harpactorinae</taxon>
        <taxon>Harpactorini</taxon>
        <taxon>Rhynocoris</taxon>
    </lineage>
</organism>
<sequence length="796" mass="92633">MKPFYFILLFMTYEIECAFSVDPEVSALITRLIGPKSSLFQAYVDRALNENGLDVFKIIKTNESNQVQIFGSSRVAASWGFHYYLKEYCYCHISWDGDQLNLPEQLPEAQVIVKANDKYRFYQNVVTTSYSYVWWNWTRWEREIDWMALNGINLALAFNGQEEIWRRVYIELGLNHTEIDEHFTGPAFLSWNRMGNVRGWLGPLSKIWHEKSVKLQKMILERMRALEIQPVHPAFAGLVPQALKRIYPKANLTAVRWLNFEPRYCCVYYLSPLDELFGQIGSKFLNEYIKEFGTDHIYSCDSFNEMTPPKSDLPYIKSTGEAVYKSLVNVDKDAIWMMQGWLFANQENFWTVERSKALLTSVPKGKMIVLDLKAEKAPQYIRLNNFFGQPFIWCMLHNFGGVLGMQGDMNSINTNIFKARNTNGSTMIGIGVTPEGINQNYVVYDLFLEMGYRKQSVDLIKWSRNYARRRYMYSNEDINKAWMLLMKSVYNYTSPEQIHGAYIFVNRPQLSLTELVWYNKDDVWQAWGHLISAAKNMSYHTTTFKYDLVDVTRQSLQLCLDNTYNELKDAYYKDHIDKFKNGMKTFMSLMNDVDSILETLPHFLLGIWIEDAKEQGESQLEKELFERNARNQITLWGPTGEILDYARKQWAGLVKDYYTPRWKIFWEAVLDALNNGTHFDQQEIDNKIFTEVEEVFTYSTKIYSTQPKGDPITMALTLYEKLQSCLNPKKTEVNESKESNESSKGFKSKLETSYQNKSSTNTVSSNMASLIYFSVKHVKGLSSELKSLGKLKLSGP</sequence>
<evidence type="ECO:0000256" key="3">
    <source>
        <dbReference type="SAM" id="SignalP"/>
    </source>
</evidence>
<evidence type="ECO:0000259" key="6">
    <source>
        <dbReference type="Pfam" id="PF12972"/>
    </source>
</evidence>